<keyword evidence="5" id="KW-0732">Signal</keyword>
<dbReference type="Proteomes" id="UP001459277">
    <property type="component" value="Unassembled WGS sequence"/>
</dbReference>
<evidence type="ECO:0000256" key="10">
    <source>
        <dbReference type="SAM" id="Phobius"/>
    </source>
</evidence>
<dbReference type="PROSITE" id="PS00138">
    <property type="entry name" value="SUBTILASE_SER"/>
    <property type="match status" value="1"/>
</dbReference>
<comment type="subcellular location">
    <subcellularLocation>
        <location evidence="1">Secreted</location>
    </subcellularLocation>
</comment>
<dbReference type="InterPro" id="IPR036852">
    <property type="entry name" value="Peptidase_S8/S53_dom_sf"/>
</dbReference>
<evidence type="ECO:0000259" key="15">
    <source>
        <dbReference type="Pfam" id="PF17766"/>
    </source>
</evidence>
<evidence type="ECO:0000256" key="3">
    <source>
        <dbReference type="ARBA" id="ARBA00022525"/>
    </source>
</evidence>
<dbReference type="Pfam" id="PF00082">
    <property type="entry name" value="Peptidase_S8"/>
    <property type="match status" value="1"/>
</dbReference>
<feature type="domain" description="Zinc knuckle CX2CX4HX4C" evidence="14">
    <location>
        <begin position="171"/>
        <end position="218"/>
    </location>
</feature>
<keyword evidence="3" id="KW-0964">Secreted</keyword>
<feature type="active site" description="Charge relay system" evidence="8 9">
    <location>
        <position position="554"/>
    </location>
</feature>
<proteinExistence type="inferred from homology"/>
<evidence type="ECO:0000313" key="17">
    <source>
        <dbReference type="Proteomes" id="UP001459277"/>
    </source>
</evidence>
<dbReference type="InterPro" id="IPR041469">
    <property type="entry name" value="Subtilisin-like_FN3"/>
</dbReference>
<dbReference type="Gene3D" id="2.60.40.2310">
    <property type="match status" value="1"/>
</dbReference>
<dbReference type="Gene3D" id="3.30.70.80">
    <property type="entry name" value="Peptidase S8 propeptide/proteinase inhibitor I9"/>
    <property type="match status" value="1"/>
</dbReference>
<keyword evidence="10" id="KW-0472">Membrane</keyword>
<dbReference type="Pfam" id="PF14111">
    <property type="entry name" value="DUF4283"/>
    <property type="match status" value="1"/>
</dbReference>
<sequence>MDDITGRWASLSLNSKESHIVDLVTPDTDYTNNRVLVAKFFTKRRPNMDAITRTLRSMWRSGGNFEIRELGTNTVLLLFDDETDVNRILLQGPWTFDKYLIGLFKPGEEASVEDAKFDKASFWVQIHGLQLRCMRRENVEAIGKTLGTVEDVDVSATGDCRGKCIRVHINIDITQPLCRGRMVNIGGPQPQWVSFQYERMPTFCYWCGVLNHDEKDCKLWLKSKGGLRREEQQYGVWMRVTMERFYKSQPVTYHGRAQTATVDTPQRTSQSLQITEVVDSGAHTAVTTSEKSNDPCKENPIRVEEVLQSGPSNTEILNNQGLFQTHLEEIDRDLGTLPTITGVVTMHENEFLHTDINGSQVEENTATKTAGRIQTRSVTDSAVSNQEVSGVQGQGHTLGTWKRFKALEFCHTAMAAKSIFLLFLHIFMVLIISVSTCYGGATDKTKDLYIVYMGSLPESDSDYSPLSHHLSLLQEVLGESDSFVRSYNRSFNAFAARLSGEEHKKIASKEGVVSVFPSRTLQLQTTRSWEFMGFPENVDRNLTVESDIIIGVIDSGIWPESDSFSDEGYGPPPKKWKGTCDGGLNFTCNNKIIGARFYTLDIHSNSARDEEGHGSHTASIAAGNKVPGANFYGLANGNARGGVPSARIATYRICGPGGCTDDSILGAFDDAIADGVDIITISVSASPRPFNFDSIAIGSFHAMEKGILTVQSAGNDGPYPSTVGSVAPWLFSVAASSTDRRIIDKVVLGNGKTLIGNAVNSFTLKGVKFPLIKGEDAKRVYILAAYSPVASPSSAPGDKRSVKYNILSGTSMSCPHVAGAAAYVKSFHPHWSPSAIKSALMTTALSMNVTEHSDGKYEDGEFAYGAGHVNPVKAIDPGLLYDASKDDYMKMLCSMQVRLFSPSPKETKGSPKDLNYPSMQALVKIGKPFTVEFTRTVTNVGLANSTYKSKIIANSQINVSVKPSSISFKLLYEKKFFIVKVSGEALTAKTRISASLIWSDGTHNVKSPIVMYTQRIQKNKG</sequence>
<dbReference type="Pfam" id="PF05922">
    <property type="entry name" value="Inhibitor_I9"/>
    <property type="match status" value="1"/>
</dbReference>
<evidence type="ECO:0000259" key="11">
    <source>
        <dbReference type="Pfam" id="PF00082"/>
    </source>
</evidence>
<dbReference type="InterPro" id="IPR025558">
    <property type="entry name" value="DUF4283"/>
</dbReference>
<organism evidence="16 17">
    <name type="scientific">Lithocarpus litseifolius</name>
    <dbReference type="NCBI Taxonomy" id="425828"/>
    <lineage>
        <taxon>Eukaryota</taxon>
        <taxon>Viridiplantae</taxon>
        <taxon>Streptophyta</taxon>
        <taxon>Embryophyta</taxon>
        <taxon>Tracheophyta</taxon>
        <taxon>Spermatophyta</taxon>
        <taxon>Magnoliopsida</taxon>
        <taxon>eudicotyledons</taxon>
        <taxon>Gunneridae</taxon>
        <taxon>Pentapetalae</taxon>
        <taxon>rosids</taxon>
        <taxon>fabids</taxon>
        <taxon>Fagales</taxon>
        <taxon>Fagaceae</taxon>
        <taxon>Lithocarpus</taxon>
    </lineage>
</organism>
<dbReference type="InterPro" id="IPR010259">
    <property type="entry name" value="S8pro/Inhibitor_I9"/>
</dbReference>
<gene>
    <name evidence="16" type="ORF">SO802_009801</name>
</gene>
<evidence type="ECO:0000256" key="5">
    <source>
        <dbReference type="ARBA" id="ARBA00022729"/>
    </source>
</evidence>
<evidence type="ECO:0000259" key="12">
    <source>
        <dbReference type="Pfam" id="PF05922"/>
    </source>
</evidence>
<keyword evidence="7 9" id="KW-0720">Serine protease</keyword>
<name>A0AAW2DDS9_9ROSI</name>
<dbReference type="GO" id="GO:0006508">
    <property type="term" value="P:proteolysis"/>
    <property type="evidence" value="ECO:0007669"/>
    <property type="project" value="UniProtKB-KW"/>
</dbReference>
<feature type="domain" description="Subtilisin-like protease fibronectin type-III" evidence="15">
    <location>
        <begin position="913"/>
        <end position="1010"/>
    </location>
</feature>
<protein>
    <submittedName>
        <fullName evidence="16">Uncharacterized protein</fullName>
    </submittedName>
</protein>
<evidence type="ECO:0000259" key="13">
    <source>
        <dbReference type="Pfam" id="PF14111"/>
    </source>
</evidence>
<dbReference type="PANTHER" id="PTHR10795">
    <property type="entry name" value="PROPROTEIN CONVERTASE SUBTILISIN/KEXIN"/>
    <property type="match status" value="1"/>
</dbReference>
<evidence type="ECO:0000259" key="14">
    <source>
        <dbReference type="Pfam" id="PF14392"/>
    </source>
</evidence>
<evidence type="ECO:0000256" key="6">
    <source>
        <dbReference type="ARBA" id="ARBA00022801"/>
    </source>
</evidence>
<dbReference type="InterPro" id="IPR045051">
    <property type="entry name" value="SBT"/>
</dbReference>
<feature type="active site" description="Charge relay system" evidence="8 9">
    <location>
        <position position="811"/>
    </location>
</feature>
<dbReference type="Pfam" id="PF14392">
    <property type="entry name" value="zf-CCHC_4"/>
    <property type="match status" value="1"/>
</dbReference>
<dbReference type="GO" id="GO:0004252">
    <property type="term" value="F:serine-type endopeptidase activity"/>
    <property type="evidence" value="ECO:0007669"/>
    <property type="project" value="UniProtKB-UniRule"/>
</dbReference>
<dbReference type="Gene3D" id="3.50.30.30">
    <property type="match status" value="1"/>
</dbReference>
<dbReference type="PROSITE" id="PS51892">
    <property type="entry name" value="SUBTILASE"/>
    <property type="match status" value="1"/>
</dbReference>
<dbReference type="CDD" id="cd04852">
    <property type="entry name" value="Peptidases_S8_3"/>
    <property type="match status" value="1"/>
</dbReference>
<dbReference type="InterPro" id="IPR025836">
    <property type="entry name" value="Zn_knuckle_CX2CX4HX4C"/>
</dbReference>
<keyword evidence="10" id="KW-1133">Transmembrane helix</keyword>
<dbReference type="GO" id="GO:0005576">
    <property type="term" value="C:extracellular region"/>
    <property type="evidence" value="ECO:0007669"/>
    <property type="project" value="UniProtKB-SubCell"/>
</dbReference>
<dbReference type="Pfam" id="PF17766">
    <property type="entry name" value="fn3_6"/>
    <property type="match status" value="1"/>
</dbReference>
<dbReference type="AlphaFoldDB" id="A0AAW2DDS9"/>
<keyword evidence="4 9" id="KW-0645">Protease</keyword>
<dbReference type="Gene3D" id="3.40.50.200">
    <property type="entry name" value="Peptidase S8/S53 domain"/>
    <property type="match status" value="2"/>
</dbReference>
<dbReference type="PRINTS" id="PR00723">
    <property type="entry name" value="SUBTILISIN"/>
</dbReference>
<feature type="domain" description="Inhibitor I9" evidence="12">
    <location>
        <begin position="449"/>
        <end position="524"/>
    </location>
</feature>
<comment type="similarity">
    <text evidence="2 9">Belongs to the peptidase S8 family.</text>
</comment>
<dbReference type="InterPro" id="IPR034197">
    <property type="entry name" value="Peptidases_S8_3"/>
</dbReference>
<evidence type="ECO:0000256" key="9">
    <source>
        <dbReference type="PROSITE-ProRule" id="PRU01240"/>
    </source>
</evidence>
<feature type="active site" description="Charge relay system" evidence="8 9">
    <location>
        <position position="613"/>
    </location>
</feature>
<feature type="transmembrane region" description="Helical" evidence="10">
    <location>
        <begin position="419"/>
        <end position="441"/>
    </location>
</feature>
<evidence type="ECO:0000256" key="4">
    <source>
        <dbReference type="ARBA" id="ARBA00022670"/>
    </source>
</evidence>
<keyword evidence="17" id="KW-1185">Reference proteome</keyword>
<dbReference type="InterPro" id="IPR037045">
    <property type="entry name" value="S8pro/Inhibitor_I9_sf"/>
</dbReference>
<evidence type="ECO:0000256" key="2">
    <source>
        <dbReference type="ARBA" id="ARBA00011073"/>
    </source>
</evidence>
<feature type="domain" description="Peptidase S8/S53" evidence="11">
    <location>
        <begin position="546"/>
        <end position="866"/>
    </location>
</feature>
<evidence type="ECO:0000313" key="16">
    <source>
        <dbReference type="EMBL" id="KAL0008299.1"/>
    </source>
</evidence>
<feature type="domain" description="DUF4283" evidence="13">
    <location>
        <begin position="32"/>
        <end position="103"/>
    </location>
</feature>
<accession>A0AAW2DDS9</accession>
<dbReference type="InterPro" id="IPR000209">
    <property type="entry name" value="Peptidase_S8/S53_dom"/>
</dbReference>
<comment type="caution">
    <text evidence="16">The sequence shown here is derived from an EMBL/GenBank/DDBJ whole genome shotgun (WGS) entry which is preliminary data.</text>
</comment>
<evidence type="ECO:0000256" key="1">
    <source>
        <dbReference type="ARBA" id="ARBA00004613"/>
    </source>
</evidence>
<dbReference type="InterPro" id="IPR015500">
    <property type="entry name" value="Peptidase_S8_subtilisin-rel"/>
</dbReference>
<reference evidence="16 17" key="1">
    <citation type="submission" date="2024-01" db="EMBL/GenBank/DDBJ databases">
        <title>A telomere-to-telomere, gap-free genome of sweet tea (Lithocarpus litseifolius).</title>
        <authorList>
            <person name="Zhou J."/>
        </authorList>
    </citation>
    <scope>NUCLEOTIDE SEQUENCE [LARGE SCALE GENOMIC DNA]</scope>
    <source>
        <strain evidence="16">Zhou-2022a</strain>
        <tissue evidence="16">Leaf</tissue>
    </source>
</reference>
<evidence type="ECO:0000256" key="7">
    <source>
        <dbReference type="ARBA" id="ARBA00022825"/>
    </source>
</evidence>
<dbReference type="SUPFAM" id="SSF52743">
    <property type="entry name" value="Subtilisin-like"/>
    <property type="match status" value="1"/>
</dbReference>
<dbReference type="EMBL" id="JAZDWU010000003">
    <property type="protein sequence ID" value="KAL0008299.1"/>
    <property type="molecule type" value="Genomic_DNA"/>
</dbReference>
<evidence type="ECO:0000256" key="8">
    <source>
        <dbReference type="PIRSR" id="PIRSR615500-1"/>
    </source>
</evidence>
<dbReference type="InterPro" id="IPR023828">
    <property type="entry name" value="Peptidase_S8_Ser-AS"/>
</dbReference>
<keyword evidence="6 9" id="KW-0378">Hydrolase</keyword>
<keyword evidence="10" id="KW-0812">Transmembrane</keyword>